<dbReference type="PANTHER" id="PTHR46986:SF1">
    <property type="entry name" value="ENDORIBONUCLEASE YBEY, CHLOROPLASTIC"/>
    <property type="match status" value="1"/>
</dbReference>
<feature type="non-terminal residue" evidence="1">
    <location>
        <position position="1"/>
    </location>
</feature>
<dbReference type="GO" id="GO:0006364">
    <property type="term" value="P:rRNA processing"/>
    <property type="evidence" value="ECO:0007669"/>
    <property type="project" value="InterPro"/>
</dbReference>
<proteinExistence type="predicted"/>
<dbReference type="EMBL" id="KI535697">
    <property type="protein sequence ID" value="ESR63983.1"/>
    <property type="molecule type" value="Genomic_DNA"/>
</dbReference>
<protein>
    <submittedName>
        <fullName evidence="1">Uncharacterized protein</fullName>
    </submittedName>
</protein>
<organism evidence="1 2">
    <name type="scientific">Citrus clementina</name>
    <name type="common">Clementine</name>
    <name type="synonym">Citrus deliciosa x Citrus sinensis</name>
    <dbReference type="NCBI Taxonomy" id="85681"/>
    <lineage>
        <taxon>Eukaryota</taxon>
        <taxon>Viridiplantae</taxon>
        <taxon>Streptophyta</taxon>
        <taxon>Embryophyta</taxon>
        <taxon>Tracheophyta</taxon>
        <taxon>Spermatophyta</taxon>
        <taxon>Magnoliopsida</taxon>
        <taxon>eudicotyledons</taxon>
        <taxon>Gunneridae</taxon>
        <taxon>Pentapetalae</taxon>
        <taxon>rosids</taxon>
        <taxon>malvids</taxon>
        <taxon>Sapindales</taxon>
        <taxon>Rutaceae</taxon>
        <taxon>Aurantioideae</taxon>
        <taxon>Citrus</taxon>
    </lineage>
</organism>
<dbReference type="Gramene" id="ESR63983">
    <property type="protein sequence ID" value="ESR63983"/>
    <property type="gene ID" value="CICLE_v100078031mg"/>
</dbReference>
<evidence type="ECO:0000313" key="2">
    <source>
        <dbReference type="Proteomes" id="UP000030687"/>
    </source>
</evidence>
<dbReference type="Proteomes" id="UP000030687">
    <property type="component" value="Unassembled WGS sequence"/>
</dbReference>
<keyword evidence="2" id="KW-1185">Reference proteome</keyword>
<dbReference type="InterPro" id="IPR002036">
    <property type="entry name" value="YbeY"/>
</dbReference>
<dbReference type="KEGG" id="cic:CICLE_v100078031m"/>
<name>V4TTX7_CITCL</name>
<accession>V4TTX7</accession>
<reference evidence="1 2" key="1">
    <citation type="submission" date="2013-10" db="EMBL/GenBank/DDBJ databases">
        <authorList>
            <consortium name="International Citrus Genome Consortium"/>
            <person name="Jenkins J."/>
            <person name="Schmutz J."/>
            <person name="Prochnik S."/>
            <person name="Rokhsar D."/>
            <person name="Gmitter F."/>
            <person name="Ollitrault P."/>
            <person name="Machado M."/>
            <person name="Talon M."/>
            <person name="Wincker P."/>
            <person name="Jaillon O."/>
            <person name="Morgante M."/>
        </authorList>
    </citation>
    <scope>NUCLEOTIDE SEQUENCE</scope>
    <source>
        <strain evidence="2">cv. Clemenules</strain>
    </source>
</reference>
<dbReference type="PANTHER" id="PTHR46986">
    <property type="entry name" value="ENDORIBONUCLEASE YBEY, CHLOROPLASTIC"/>
    <property type="match status" value="1"/>
</dbReference>
<dbReference type="AlphaFoldDB" id="V4TTX7"/>
<gene>
    <name evidence="1" type="ORF">CICLE_v100078031mg</name>
</gene>
<evidence type="ECO:0000313" key="1">
    <source>
        <dbReference type="EMBL" id="ESR63983.1"/>
    </source>
</evidence>
<dbReference type="GO" id="GO:0004222">
    <property type="term" value="F:metalloendopeptidase activity"/>
    <property type="evidence" value="ECO:0007669"/>
    <property type="project" value="InterPro"/>
</dbReference>
<sequence length="58" mass="6527">TRPAVISALKKVDLVGRDGIISEFAPGVFIQGLLVHGRQGREIFRRNLDRDFCREVTC</sequence>